<feature type="binding site" evidence="14">
    <location>
        <position position="136"/>
    </location>
    <ligand>
        <name>Mg(2+)</name>
        <dbReference type="ChEBI" id="CHEBI:18420"/>
        <label>1</label>
        <note>catalytic</note>
    </ligand>
</feature>
<comment type="cofactor">
    <cofactor evidence="2 14">
        <name>Mg(2+)</name>
        <dbReference type="ChEBI" id="CHEBI:18420"/>
    </cofactor>
</comment>
<keyword evidence="9" id="KW-0378">Hydrolase</keyword>
<dbReference type="InterPro" id="IPR000760">
    <property type="entry name" value="Inositol_monophosphatase-like"/>
</dbReference>
<dbReference type="Gene3D" id="3.40.190.80">
    <property type="match status" value="1"/>
</dbReference>
<comment type="similarity">
    <text evidence="5">Belongs to the inositol monophosphatase superfamily.</text>
</comment>
<comment type="catalytic activity">
    <reaction evidence="1">
        <text>a myo-inositol phosphate + H2O = myo-inositol + phosphate</text>
        <dbReference type="Rhea" id="RHEA:24056"/>
        <dbReference type="ChEBI" id="CHEBI:15377"/>
        <dbReference type="ChEBI" id="CHEBI:17268"/>
        <dbReference type="ChEBI" id="CHEBI:43474"/>
        <dbReference type="ChEBI" id="CHEBI:84139"/>
        <dbReference type="EC" id="3.1.3.25"/>
    </reaction>
</comment>
<sequence>MHCWPSSGIATSIRSLKLLSPRRFVRVDSCGLISSHSTADGSKNVTRKRLFTCNAYSMPYERPNEQMISMRKLLYHAIQAAERGGLEVRAVQETGNLEVRSKSSCFNPVTLGDMRSHVAMKGTLRQAFPYVCIVSEEDNHCLDSVAVDLDQDPQDPPSTFLRSVPEDQMVSAQDITVWIDPLDGTQEYMEGHYEYVTTMVGIAIGGVPVAGVIHQPFPEHSAASTSTYWAWKNHGVCPLLQSLQISPQDPPKNSNHVWRLAVSRNPVRAGAARRFSKAAFGSGNCELVPIGGAGYKFIQMFRNNVNGYLHLTKNIKKWDTCAGHGITNALGGQLTGLGGQEIDYAEPENKNQMAVGSGFVGAIHNHSALLSSCRRVAL</sequence>
<dbReference type="GO" id="GO:0016020">
    <property type="term" value="C:membrane"/>
    <property type="evidence" value="ECO:0007669"/>
    <property type="project" value="UniProtKB-SubCell"/>
</dbReference>
<comment type="pathway">
    <text evidence="4">Polyol metabolism; myo-inositol biosynthesis; myo-inositol from D-glucose 6-phosphate: step 2/2.</text>
</comment>
<gene>
    <name evidence="15" type="primary">RvY_09967-1</name>
    <name evidence="15" type="synonym">RvY_09967.1</name>
    <name evidence="15" type="ORF">RvY_09967</name>
</gene>
<comment type="subcellular location">
    <subcellularLocation>
        <location evidence="3">Membrane</location>
        <topology evidence="3">Single-pass membrane protein</topology>
    </subcellularLocation>
</comment>
<evidence type="ECO:0000256" key="13">
    <source>
        <dbReference type="ARBA" id="ARBA00042119"/>
    </source>
</evidence>
<keyword evidence="10 14" id="KW-0460">Magnesium</keyword>
<dbReference type="GO" id="GO:0052834">
    <property type="term" value="F:inositol monophosphate phosphatase activity"/>
    <property type="evidence" value="ECO:0007669"/>
    <property type="project" value="UniProtKB-EC"/>
</dbReference>
<evidence type="ECO:0000256" key="12">
    <source>
        <dbReference type="ARBA" id="ARBA00023136"/>
    </source>
</evidence>
<evidence type="ECO:0000256" key="7">
    <source>
        <dbReference type="ARBA" id="ARBA00022692"/>
    </source>
</evidence>
<dbReference type="InterPro" id="IPR050725">
    <property type="entry name" value="CysQ/Inositol_MonoPase"/>
</dbReference>
<evidence type="ECO:0000256" key="3">
    <source>
        <dbReference type="ARBA" id="ARBA00004167"/>
    </source>
</evidence>
<keyword evidence="8 14" id="KW-0479">Metal-binding</keyword>
<dbReference type="OrthoDB" id="74460at2759"/>
<evidence type="ECO:0000256" key="6">
    <source>
        <dbReference type="ARBA" id="ARBA00013106"/>
    </source>
</evidence>
<evidence type="ECO:0000256" key="9">
    <source>
        <dbReference type="ARBA" id="ARBA00022801"/>
    </source>
</evidence>
<dbReference type="PANTHER" id="PTHR43028:SF4">
    <property type="entry name" value="INOSITOL MONOPHOSPHATASE 3"/>
    <property type="match status" value="1"/>
</dbReference>
<evidence type="ECO:0000313" key="16">
    <source>
        <dbReference type="Proteomes" id="UP000186922"/>
    </source>
</evidence>
<evidence type="ECO:0000256" key="11">
    <source>
        <dbReference type="ARBA" id="ARBA00022989"/>
    </source>
</evidence>
<dbReference type="GO" id="GO:0046872">
    <property type="term" value="F:metal ion binding"/>
    <property type="evidence" value="ECO:0007669"/>
    <property type="project" value="UniProtKB-KW"/>
</dbReference>
<keyword evidence="12" id="KW-0472">Membrane</keyword>
<keyword evidence="16" id="KW-1185">Reference proteome</keyword>
<proteinExistence type="inferred from homology"/>
<dbReference type="SUPFAM" id="SSF56655">
    <property type="entry name" value="Carbohydrate phosphatase"/>
    <property type="match status" value="1"/>
</dbReference>
<evidence type="ECO:0000313" key="15">
    <source>
        <dbReference type="EMBL" id="GAU98884.1"/>
    </source>
</evidence>
<dbReference type="EC" id="3.1.3.25" evidence="6"/>
<dbReference type="GO" id="GO:0012505">
    <property type="term" value="C:endomembrane system"/>
    <property type="evidence" value="ECO:0007669"/>
    <property type="project" value="TreeGrafter"/>
</dbReference>
<dbReference type="Proteomes" id="UP000186922">
    <property type="component" value="Unassembled WGS sequence"/>
</dbReference>
<feature type="binding site" evidence="14">
    <location>
        <position position="182"/>
    </location>
    <ligand>
        <name>Mg(2+)</name>
        <dbReference type="ChEBI" id="CHEBI:18420"/>
        <label>1</label>
        <note>catalytic</note>
    </ligand>
</feature>
<dbReference type="GO" id="GO:0008254">
    <property type="term" value="F:3'-nucleotidase activity"/>
    <property type="evidence" value="ECO:0007669"/>
    <property type="project" value="TreeGrafter"/>
</dbReference>
<dbReference type="AlphaFoldDB" id="A0A1D1VB76"/>
<keyword evidence="7" id="KW-0812">Transmembrane</keyword>
<reference evidence="15 16" key="1">
    <citation type="journal article" date="2016" name="Nat. Commun.">
        <title>Extremotolerant tardigrade genome and improved radiotolerance of human cultured cells by tardigrade-unique protein.</title>
        <authorList>
            <person name="Hashimoto T."/>
            <person name="Horikawa D.D."/>
            <person name="Saito Y."/>
            <person name="Kuwahara H."/>
            <person name="Kozuka-Hata H."/>
            <person name="Shin-I T."/>
            <person name="Minakuchi Y."/>
            <person name="Ohishi K."/>
            <person name="Motoyama A."/>
            <person name="Aizu T."/>
            <person name="Enomoto A."/>
            <person name="Kondo K."/>
            <person name="Tanaka S."/>
            <person name="Hara Y."/>
            <person name="Koshikawa S."/>
            <person name="Sagara H."/>
            <person name="Miura T."/>
            <person name="Yokobori S."/>
            <person name="Miyagawa K."/>
            <person name="Suzuki Y."/>
            <person name="Kubo T."/>
            <person name="Oyama M."/>
            <person name="Kohara Y."/>
            <person name="Fujiyama A."/>
            <person name="Arakawa K."/>
            <person name="Katayama T."/>
            <person name="Toyoda A."/>
            <person name="Kunieda T."/>
        </authorList>
    </citation>
    <scope>NUCLEOTIDE SEQUENCE [LARGE SCALE GENOMIC DNA]</scope>
    <source>
        <strain evidence="15 16">YOKOZUNA-1</strain>
    </source>
</reference>
<dbReference type="EMBL" id="BDGG01000005">
    <property type="protein sequence ID" value="GAU98884.1"/>
    <property type="molecule type" value="Genomic_DNA"/>
</dbReference>
<dbReference type="FunFam" id="3.30.540.10:FF:000012">
    <property type="entry name" value="Blast:Putative inositol monophosphatase 3"/>
    <property type="match status" value="1"/>
</dbReference>
<dbReference type="GO" id="GO:0005737">
    <property type="term" value="C:cytoplasm"/>
    <property type="evidence" value="ECO:0007669"/>
    <property type="project" value="UniProtKB-ARBA"/>
</dbReference>
<keyword evidence="11" id="KW-1133">Transmembrane helix</keyword>
<evidence type="ECO:0000256" key="4">
    <source>
        <dbReference type="ARBA" id="ARBA00005152"/>
    </source>
</evidence>
<evidence type="ECO:0000256" key="5">
    <source>
        <dbReference type="ARBA" id="ARBA00009759"/>
    </source>
</evidence>
<protein>
    <recommendedName>
        <fullName evidence="6">inositol-phosphate phosphatase</fullName>
        <ecNumber evidence="6">3.1.3.25</ecNumber>
    </recommendedName>
    <alternativeName>
        <fullName evidence="13">Myo-inositol monophosphatase A3</fullName>
    </alternativeName>
</protein>
<dbReference type="STRING" id="947166.A0A1D1VB76"/>
<evidence type="ECO:0000256" key="8">
    <source>
        <dbReference type="ARBA" id="ARBA00022723"/>
    </source>
</evidence>
<evidence type="ECO:0000256" key="2">
    <source>
        <dbReference type="ARBA" id="ARBA00001946"/>
    </source>
</evidence>
<dbReference type="Gene3D" id="3.30.540.10">
    <property type="entry name" value="Fructose-1,6-Bisphosphatase, subunit A, domain 1"/>
    <property type="match status" value="1"/>
</dbReference>
<dbReference type="PANTHER" id="PTHR43028">
    <property type="entry name" value="3'(2'),5'-BISPHOSPHATE NUCLEOTIDASE 1"/>
    <property type="match status" value="1"/>
</dbReference>
<evidence type="ECO:0000256" key="14">
    <source>
        <dbReference type="PIRSR" id="PIRSR600760-2"/>
    </source>
</evidence>
<comment type="caution">
    <text evidence="15">The sequence shown here is derived from an EMBL/GenBank/DDBJ whole genome shotgun (WGS) entry which is preliminary data.</text>
</comment>
<feature type="binding site" evidence="14">
    <location>
        <position position="180"/>
    </location>
    <ligand>
        <name>Mg(2+)</name>
        <dbReference type="ChEBI" id="CHEBI:18420"/>
        <label>1</label>
        <note>catalytic</note>
    </ligand>
</feature>
<evidence type="ECO:0000256" key="1">
    <source>
        <dbReference type="ARBA" id="ARBA00001033"/>
    </source>
</evidence>
<name>A0A1D1VB76_RAMVA</name>
<evidence type="ECO:0000256" key="10">
    <source>
        <dbReference type="ARBA" id="ARBA00022842"/>
    </source>
</evidence>
<organism evidence="15 16">
    <name type="scientific">Ramazzottius varieornatus</name>
    <name type="common">Water bear</name>
    <name type="synonym">Tardigrade</name>
    <dbReference type="NCBI Taxonomy" id="947166"/>
    <lineage>
        <taxon>Eukaryota</taxon>
        <taxon>Metazoa</taxon>
        <taxon>Ecdysozoa</taxon>
        <taxon>Tardigrada</taxon>
        <taxon>Eutardigrada</taxon>
        <taxon>Parachela</taxon>
        <taxon>Hypsibioidea</taxon>
        <taxon>Ramazzottiidae</taxon>
        <taxon>Ramazzottius</taxon>
    </lineage>
</organism>
<dbReference type="Pfam" id="PF00459">
    <property type="entry name" value="Inositol_P"/>
    <property type="match status" value="1"/>
</dbReference>
<feature type="binding site" evidence="14">
    <location>
        <position position="319"/>
    </location>
    <ligand>
        <name>Mg(2+)</name>
        <dbReference type="ChEBI" id="CHEBI:18420"/>
        <label>1</label>
        <note>catalytic</note>
    </ligand>
</feature>
<feature type="binding site" evidence="14">
    <location>
        <position position="183"/>
    </location>
    <ligand>
        <name>Mg(2+)</name>
        <dbReference type="ChEBI" id="CHEBI:18420"/>
        <label>1</label>
        <note>catalytic</note>
    </ligand>
</feature>
<accession>A0A1D1VB76</accession>